<evidence type="ECO:0000256" key="1">
    <source>
        <dbReference type="ARBA" id="ARBA00001947"/>
    </source>
</evidence>
<dbReference type="OrthoDB" id="10013407at2759"/>
<evidence type="ECO:0000256" key="6">
    <source>
        <dbReference type="ARBA" id="ARBA00022833"/>
    </source>
</evidence>
<evidence type="ECO:0000256" key="7">
    <source>
        <dbReference type="RuleBase" id="RU361240"/>
    </source>
</evidence>
<evidence type="ECO:0000313" key="10">
    <source>
        <dbReference type="EMBL" id="KAF4595146.1"/>
    </source>
</evidence>
<dbReference type="Proteomes" id="UP000562929">
    <property type="component" value="Unassembled WGS sequence"/>
</dbReference>
<keyword evidence="4 7" id="KW-0479">Metal-binding</keyword>
<dbReference type="SUPFAM" id="SSF53187">
    <property type="entry name" value="Zn-dependent exopeptidases"/>
    <property type="match status" value="1"/>
</dbReference>
<reference evidence="10 11" key="1">
    <citation type="journal article" date="2020" name="G3 (Bethesda)">
        <title>Genetic Underpinnings of Host Manipulation by Ophiocordyceps as Revealed by Comparative Transcriptomics.</title>
        <authorList>
            <person name="Will I."/>
            <person name="Das B."/>
            <person name="Trinh T."/>
            <person name="Brachmann A."/>
            <person name="Ohm R.A."/>
            <person name="de Bekker C."/>
        </authorList>
    </citation>
    <scope>NUCLEOTIDE SEQUENCE [LARGE SCALE GENOMIC DNA]</scope>
    <source>
        <strain evidence="10 11">EC05</strain>
    </source>
</reference>
<keyword evidence="11" id="KW-1185">Reference proteome</keyword>
<feature type="domain" description="Peptidase M28" evidence="9">
    <location>
        <begin position="242"/>
        <end position="409"/>
    </location>
</feature>
<dbReference type="Gene3D" id="3.40.630.10">
    <property type="entry name" value="Zn peptidases"/>
    <property type="match status" value="1"/>
</dbReference>
<keyword evidence="7" id="KW-0732">Signal</keyword>
<dbReference type="EMBL" id="JAACLJ010000001">
    <property type="protein sequence ID" value="KAF4595146.1"/>
    <property type="molecule type" value="Genomic_DNA"/>
</dbReference>
<dbReference type="Pfam" id="PF02225">
    <property type="entry name" value="PA"/>
    <property type="match status" value="1"/>
</dbReference>
<keyword evidence="6 7" id="KW-0862">Zinc</keyword>
<evidence type="ECO:0000259" key="9">
    <source>
        <dbReference type="Pfam" id="PF04389"/>
    </source>
</evidence>
<dbReference type="InterPro" id="IPR007484">
    <property type="entry name" value="Peptidase_M28"/>
</dbReference>
<comment type="caution">
    <text evidence="10">The sequence shown here is derived from an EMBL/GenBank/DDBJ whole genome shotgun (WGS) entry which is preliminary data.</text>
</comment>
<dbReference type="GO" id="GO:0008235">
    <property type="term" value="F:metalloexopeptidase activity"/>
    <property type="evidence" value="ECO:0007669"/>
    <property type="project" value="InterPro"/>
</dbReference>
<name>A0A8H4QCS9_9HYPO</name>
<dbReference type="PANTHER" id="PTHR12147:SF26">
    <property type="entry name" value="PEPTIDASE M28 DOMAIN-CONTAINING PROTEIN"/>
    <property type="match status" value="1"/>
</dbReference>
<protein>
    <recommendedName>
        <fullName evidence="7">Peptide hydrolase</fullName>
        <ecNumber evidence="7">3.4.-.-</ecNumber>
    </recommendedName>
</protein>
<evidence type="ECO:0000256" key="5">
    <source>
        <dbReference type="ARBA" id="ARBA00022801"/>
    </source>
</evidence>
<evidence type="ECO:0000256" key="4">
    <source>
        <dbReference type="ARBA" id="ARBA00022723"/>
    </source>
</evidence>
<dbReference type="EC" id="3.4.-.-" evidence="7"/>
<evidence type="ECO:0000259" key="8">
    <source>
        <dbReference type="Pfam" id="PF02225"/>
    </source>
</evidence>
<dbReference type="Gene3D" id="3.50.30.30">
    <property type="match status" value="1"/>
</dbReference>
<evidence type="ECO:0000256" key="2">
    <source>
        <dbReference type="ARBA" id="ARBA00005634"/>
    </source>
</evidence>
<evidence type="ECO:0000313" key="11">
    <source>
        <dbReference type="Proteomes" id="UP000562929"/>
    </source>
</evidence>
<accession>A0A8H4QCS9</accession>
<dbReference type="PANTHER" id="PTHR12147">
    <property type="entry name" value="METALLOPEPTIDASE M28 FAMILY MEMBER"/>
    <property type="match status" value="1"/>
</dbReference>
<gene>
    <name evidence="10" type="ORF">GQ602_000759</name>
</gene>
<comment type="similarity">
    <text evidence="2">Belongs to the peptidase M28 family. M28B subfamily.</text>
</comment>
<comment type="cofactor">
    <cofactor evidence="1">
        <name>Zn(2+)</name>
        <dbReference type="ChEBI" id="CHEBI:29105"/>
    </cofactor>
</comment>
<dbReference type="GO" id="GO:0046872">
    <property type="term" value="F:metal ion binding"/>
    <property type="evidence" value="ECO:0007669"/>
    <property type="project" value="UniProtKB-KW"/>
</dbReference>
<sequence>MRLGLLFLLARLAASHGKSNKALTPDDFLQGFNLTEIHHHLNEFLEIARANGNNRAAGTSGHKASVNYIDRTISSRCGSKVNVTVQKFHLDRYGGSIRSLRGPDGELVDVRGVKDERPTRSIESAPLIEMTSSPDENSGCDDDRWKNLEASGKVVLVRGIRCPISSMVETAVKRQNGTLGILLYDYPEETRKSFDEYIQGTVPVALIKDKVGRSWSKRLAADEQLTVDMTVHELPKEVWGHNMIAETVTGDENNIIMLGANLDSHPMSPGINDNGSGSAALLAMLTRLCEMGPTRNRVRFAWWDGSHPYQRRGLRGSLHYIEELSWEGSKNIRLYFNHHRIGSLFPLWSVYSNSGDDASIGADVLVDALQGTDGFHTLDDGVELKSSKEVTADHIPFQSFGIPTSGIVTGDEEPCDYMAGDESSMFPFRQTTRTILPKQSTHQAVYKRLRTLDIRHIAFARLKLYGFASRTGTTC</sequence>
<keyword evidence="3 7" id="KW-0645">Protease</keyword>
<feature type="domain" description="PA" evidence="8">
    <location>
        <begin position="125"/>
        <end position="214"/>
    </location>
</feature>
<organism evidence="10 11">
    <name type="scientific">Ophiocordyceps camponoti-floridani</name>
    <dbReference type="NCBI Taxonomy" id="2030778"/>
    <lineage>
        <taxon>Eukaryota</taxon>
        <taxon>Fungi</taxon>
        <taxon>Dikarya</taxon>
        <taxon>Ascomycota</taxon>
        <taxon>Pezizomycotina</taxon>
        <taxon>Sordariomycetes</taxon>
        <taxon>Hypocreomycetidae</taxon>
        <taxon>Hypocreales</taxon>
        <taxon>Ophiocordycipitaceae</taxon>
        <taxon>Ophiocordyceps</taxon>
    </lineage>
</organism>
<feature type="signal peptide" evidence="7">
    <location>
        <begin position="1"/>
        <end position="17"/>
    </location>
</feature>
<dbReference type="AlphaFoldDB" id="A0A8H4QCS9"/>
<proteinExistence type="inferred from homology"/>
<keyword evidence="5 7" id="KW-0378">Hydrolase</keyword>
<dbReference type="Pfam" id="PF04389">
    <property type="entry name" value="Peptidase_M28"/>
    <property type="match status" value="1"/>
</dbReference>
<evidence type="ECO:0000256" key="3">
    <source>
        <dbReference type="ARBA" id="ARBA00022670"/>
    </source>
</evidence>
<dbReference type="InterPro" id="IPR003137">
    <property type="entry name" value="PA_domain"/>
</dbReference>
<dbReference type="InterPro" id="IPR045175">
    <property type="entry name" value="M28_fam"/>
</dbReference>
<feature type="chain" id="PRO_5034708306" description="Peptide hydrolase" evidence="7">
    <location>
        <begin position="18"/>
        <end position="475"/>
    </location>
</feature>
<dbReference type="GO" id="GO:0006508">
    <property type="term" value="P:proteolysis"/>
    <property type="evidence" value="ECO:0007669"/>
    <property type="project" value="UniProtKB-KW"/>
</dbReference>